<feature type="compositionally biased region" description="Acidic residues" evidence="1">
    <location>
        <begin position="232"/>
        <end position="246"/>
    </location>
</feature>
<evidence type="ECO:0000259" key="2">
    <source>
        <dbReference type="Pfam" id="PF03108"/>
    </source>
</evidence>
<feature type="region of interest" description="Disordered" evidence="1">
    <location>
        <begin position="224"/>
        <end position="246"/>
    </location>
</feature>
<feature type="compositionally biased region" description="Polar residues" evidence="1">
    <location>
        <begin position="323"/>
        <end position="361"/>
    </location>
</feature>
<evidence type="ECO:0000313" key="4">
    <source>
        <dbReference type="EMBL" id="CAA7015097.1"/>
    </source>
</evidence>
<dbReference type="PANTHER" id="PTHR31973:SF187">
    <property type="entry name" value="MUTATOR TRANSPOSASE MUDRA PROTEIN"/>
    <property type="match status" value="1"/>
</dbReference>
<feature type="domain" description="MULE transposase" evidence="3">
    <location>
        <begin position="645"/>
        <end position="739"/>
    </location>
</feature>
<feature type="domain" description="Transposase MuDR plant" evidence="2">
    <location>
        <begin position="447"/>
        <end position="501"/>
    </location>
</feature>
<protein>
    <recommendedName>
        <fullName evidence="6">MULE transposase domain-containing protein</fullName>
    </recommendedName>
</protein>
<evidence type="ECO:0000313" key="5">
    <source>
        <dbReference type="Proteomes" id="UP000467841"/>
    </source>
</evidence>
<evidence type="ECO:0008006" key="6">
    <source>
        <dbReference type="Google" id="ProtNLM"/>
    </source>
</evidence>
<sequence>MGDHCMVISGEWKFSPDGKWDFVIDKQRMSRVVSFQDGMSIGDLRKNVLQEFFADGGSAMNVELSYWPPNTTELATGITTPPVMVTNGPSISYFCKHFSVKNELNLFDTFAKRVNSAPPIEISGALDGYTTPKPPIKRPRFRDDITGEGMFGLGIDNAGDYGSSVASRKPPLDIDDDILLRHMETVENAINSGTHTAEDLYDLNTTSEKSVKDIMDELRSEANRRGYTSEDLNTDDEDTGQETWDDFDVRPLGIDEEFWEPHVDDVYGGSDTADFMCSTDEDPNQDGPRVYRSSTNDAFDHTVIQGGDGGVWKTEGRGVAATSPASSGLGQAGVQSDNPYTYGQHSMDSNQNRGQPQQHTAGASYGRRAADADTPSRRPTNTSNNGNDPQPTAWTDDNGQTKNTSYCPRSLGSIDDEEFDIPPLFDDTLYESTDIHNLDIDKMGGDVAVGKVYSSKKDCQVALAIHAIKNMFNFRQSTTKHNYFVVICTDERCDWRVLAVQVKYCGYYGIKKANLEHTCCIETRSMFKKRASSRVIAAVFKAKYGDPVKGPWAADLQQLVLEELRVAASYMKCYMAPEKAITYVRGTDDDSYIGLPEYLYILKLANPGTVADLETEKDDEGVDRFLYLFLSFGASIKGFRRLRHVIVLDGTHLTGKFMGTLLTASGQDANFQVFPLAFAMVDSENNESWMWFLQKLDRILADSTYLTIISDRHPSIKVPITMIYPKANHAACIVHLARNVTSRYKSKGLAKMVVKAAFAFRVGAFRKIYADITKASPECARYLHKIGIAHWARAHFPGERYNLMTSNAAEQLNKALRGGRNSPIMELLKFIQDMMTRSFGAFWSIWDVRSMEDLAHGRSSTGYAKEEGGSHLEDQLDHLLDQPVEFLNSTGQASTRSS</sequence>
<dbReference type="InterPro" id="IPR004332">
    <property type="entry name" value="Transposase_MuDR"/>
</dbReference>
<evidence type="ECO:0000259" key="3">
    <source>
        <dbReference type="Pfam" id="PF10551"/>
    </source>
</evidence>
<reference evidence="4" key="1">
    <citation type="submission" date="2020-01" db="EMBL/GenBank/DDBJ databases">
        <authorList>
            <person name="Mishra B."/>
        </authorList>
    </citation>
    <scope>NUCLEOTIDE SEQUENCE [LARGE SCALE GENOMIC DNA]</scope>
</reference>
<feature type="compositionally biased region" description="Polar residues" evidence="1">
    <location>
        <begin position="377"/>
        <end position="407"/>
    </location>
</feature>
<feature type="region of interest" description="Disordered" evidence="1">
    <location>
        <begin position="300"/>
        <end position="414"/>
    </location>
</feature>
<dbReference type="Proteomes" id="UP000467841">
    <property type="component" value="Unassembled WGS sequence"/>
</dbReference>
<dbReference type="InterPro" id="IPR018289">
    <property type="entry name" value="MULE_transposase_dom"/>
</dbReference>
<accession>A0A6D2HK64</accession>
<gene>
    <name evidence="4" type="ORF">MERR_LOCUS2332</name>
</gene>
<keyword evidence="5" id="KW-1185">Reference proteome</keyword>
<evidence type="ECO:0000256" key="1">
    <source>
        <dbReference type="SAM" id="MobiDB-lite"/>
    </source>
</evidence>
<dbReference type="Pfam" id="PF03108">
    <property type="entry name" value="DBD_Tnp_Mut"/>
    <property type="match status" value="1"/>
</dbReference>
<organism evidence="4 5">
    <name type="scientific">Microthlaspi erraticum</name>
    <dbReference type="NCBI Taxonomy" id="1685480"/>
    <lineage>
        <taxon>Eukaryota</taxon>
        <taxon>Viridiplantae</taxon>
        <taxon>Streptophyta</taxon>
        <taxon>Embryophyta</taxon>
        <taxon>Tracheophyta</taxon>
        <taxon>Spermatophyta</taxon>
        <taxon>Magnoliopsida</taxon>
        <taxon>eudicotyledons</taxon>
        <taxon>Gunneridae</taxon>
        <taxon>Pentapetalae</taxon>
        <taxon>rosids</taxon>
        <taxon>malvids</taxon>
        <taxon>Brassicales</taxon>
        <taxon>Brassicaceae</taxon>
        <taxon>Coluteocarpeae</taxon>
        <taxon>Microthlaspi</taxon>
    </lineage>
</organism>
<comment type="caution">
    <text evidence="4">The sequence shown here is derived from an EMBL/GenBank/DDBJ whole genome shotgun (WGS) entry which is preliminary data.</text>
</comment>
<proteinExistence type="predicted"/>
<dbReference type="PANTHER" id="PTHR31973">
    <property type="entry name" value="POLYPROTEIN, PUTATIVE-RELATED"/>
    <property type="match status" value="1"/>
</dbReference>
<dbReference type="Pfam" id="PF10551">
    <property type="entry name" value="MULE"/>
    <property type="match status" value="1"/>
</dbReference>
<dbReference type="OrthoDB" id="1938144at2759"/>
<name>A0A6D2HK64_9BRAS</name>
<dbReference type="EMBL" id="CACVBM020000144">
    <property type="protein sequence ID" value="CAA7015097.1"/>
    <property type="molecule type" value="Genomic_DNA"/>
</dbReference>
<dbReference type="AlphaFoldDB" id="A0A6D2HK64"/>